<evidence type="ECO:0000259" key="3">
    <source>
        <dbReference type="Pfam" id="PF00294"/>
    </source>
</evidence>
<evidence type="ECO:0000256" key="2">
    <source>
        <dbReference type="ARBA" id="ARBA00022777"/>
    </source>
</evidence>
<dbReference type="PANTHER" id="PTHR10584">
    <property type="entry name" value="SUGAR KINASE"/>
    <property type="match status" value="1"/>
</dbReference>
<keyword evidence="2 4" id="KW-0418">Kinase</keyword>
<proteinExistence type="predicted"/>
<reference evidence="4 5" key="1">
    <citation type="journal article" date="2015" name="Nature">
        <title>rRNA introns, odd ribosomes, and small enigmatic genomes across a large radiation of phyla.</title>
        <authorList>
            <person name="Brown C.T."/>
            <person name="Hug L.A."/>
            <person name="Thomas B.C."/>
            <person name="Sharon I."/>
            <person name="Castelle C.J."/>
            <person name="Singh A."/>
            <person name="Wilkins M.J."/>
            <person name="Williams K.H."/>
            <person name="Banfield J.F."/>
        </authorList>
    </citation>
    <scope>NUCLEOTIDE SEQUENCE [LARGE SCALE GENOMIC DNA]</scope>
</reference>
<dbReference type="Pfam" id="PF00294">
    <property type="entry name" value="PfkB"/>
    <property type="match status" value="1"/>
</dbReference>
<comment type="caution">
    <text evidence="4">The sequence shown here is derived from an EMBL/GenBank/DDBJ whole genome shotgun (WGS) entry which is preliminary data.</text>
</comment>
<dbReference type="AlphaFoldDB" id="A0A0G1X8H2"/>
<dbReference type="SUPFAM" id="SSF53613">
    <property type="entry name" value="Ribokinase-like"/>
    <property type="match status" value="1"/>
</dbReference>
<organism evidence="4 5">
    <name type="scientific">Candidatus Kaiserbacteria bacterium GW2011_GWB1_52_6</name>
    <dbReference type="NCBI Taxonomy" id="1618674"/>
    <lineage>
        <taxon>Bacteria</taxon>
        <taxon>Candidatus Kaiseribacteriota</taxon>
    </lineage>
</organism>
<dbReference type="InterPro" id="IPR029056">
    <property type="entry name" value="Ribokinase-like"/>
</dbReference>
<protein>
    <submittedName>
        <fullName evidence="4">Sugar kinase, ribokinase family</fullName>
    </submittedName>
</protein>
<dbReference type="Gene3D" id="3.40.1190.20">
    <property type="match status" value="1"/>
</dbReference>
<dbReference type="InterPro" id="IPR011611">
    <property type="entry name" value="PfkB_dom"/>
</dbReference>
<sequence>MKYDFVSFGDVTTDCFIKLKDARVHCNINHEDCELCVKFGQKIPFESATIVRAVGNGTNAAVAAARIGLISAAATEMGDDENGRECLKTLQNFGVHTELIGIHAGQPTNYHYVLMYEAERTILIKHEKYERTIPQFEEPPTWFYLTSLADGTEDFQHWIAKYAKDNSVKLCFQPGTFQIKMGKDALADVYAATEIFFCNKEEAQMILGTPKEHDIKNLLNGIRALGPRLAVITDGRNGSSIMTNEGAWSMPMYPDPAPPVSRTGAGDASASTTVAYLFLGLPPHEALMRGLVNAASVVQKIGAQTGLLTKEEIEAWYEKRPPEFKATAI</sequence>
<feature type="domain" description="Carbohydrate kinase PfkB" evidence="3">
    <location>
        <begin position="53"/>
        <end position="307"/>
    </location>
</feature>
<keyword evidence="1" id="KW-0808">Transferase</keyword>
<name>A0A0G1X8H2_9BACT</name>
<evidence type="ECO:0000313" key="4">
    <source>
        <dbReference type="EMBL" id="KKW27331.1"/>
    </source>
</evidence>
<evidence type="ECO:0000256" key="1">
    <source>
        <dbReference type="ARBA" id="ARBA00022679"/>
    </source>
</evidence>
<dbReference type="GO" id="GO:0016301">
    <property type="term" value="F:kinase activity"/>
    <property type="evidence" value="ECO:0007669"/>
    <property type="project" value="UniProtKB-KW"/>
</dbReference>
<accession>A0A0G1X8H2</accession>
<dbReference type="PANTHER" id="PTHR10584:SF166">
    <property type="entry name" value="RIBOKINASE"/>
    <property type="match status" value="1"/>
</dbReference>
<gene>
    <name evidence="4" type="ORF">UY70_C0016G0015</name>
</gene>
<dbReference type="EMBL" id="LCRA01000016">
    <property type="protein sequence ID" value="KKW27331.1"/>
    <property type="molecule type" value="Genomic_DNA"/>
</dbReference>
<dbReference type="Proteomes" id="UP000034185">
    <property type="component" value="Unassembled WGS sequence"/>
</dbReference>
<evidence type="ECO:0000313" key="5">
    <source>
        <dbReference type="Proteomes" id="UP000034185"/>
    </source>
</evidence>